<dbReference type="AlphaFoldDB" id="A0A1I3RNY9"/>
<evidence type="ECO:0000313" key="3">
    <source>
        <dbReference type="Proteomes" id="UP000242763"/>
    </source>
</evidence>
<feature type="region of interest" description="Disordered" evidence="1">
    <location>
        <begin position="1"/>
        <end position="25"/>
    </location>
</feature>
<accession>A0A1I3RNY9</accession>
<sequence>MGGDMPLGPRPAASRAGRSRSRPSFTQLMADLRRPAARKDAAVALMSRIADPVVRQWVAEQIAKGEINRLSIWTRPGRSEETIMAAWRGEADAALADAEAGVASLSLSRGSLLEVARLLEELAGAETATASGPKPPGGA</sequence>
<gene>
    <name evidence="2" type="ORF">SAMN03080618_03093</name>
</gene>
<reference evidence="3" key="1">
    <citation type="submission" date="2016-10" db="EMBL/GenBank/DDBJ databases">
        <authorList>
            <person name="Varghese N."/>
            <person name="Submissions S."/>
        </authorList>
    </citation>
    <scope>NUCLEOTIDE SEQUENCE [LARGE SCALE GENOMIC DNA]</scope>
    <source>
        <strain evidence="3">DSM 21857</strain>
    </source>
</reference>
<evidence type="ECO:0000313" key="2">
    <source>
        <dbReference type="EMBL" id="SFJ47499.1"/>
    </source>
</evidence>
<dbReference type="Proteomes" id="UP000242763">
    <property type="component" value="Unassembled WGS sequence"/>
</dbReference>
<name>A0A1I3RNY9_9HYPH</name>
<proteinExistence type="predicted"/>
<organism evidence="2 3">
    <name type="scientific">Aquamicrobium aerolatum DSM 21857</name>
    <dbReference type="NCBI Taxonomy" id="1121003"/>
    <lineage>
        <taxon>Bacteria</taxon>
        <taxon>Pseudomonadati</taxon>
        <taxon>Pseudomonadota</taxon>
        <taxon>Alphaproteobacteria</taxon>
        <taxon>Hyphomicrobiales</taxon>
        <taxon>Phyllobacteriaceae</taxon>
        <taxon>Aerobium</taxon>
    </lineage>
</organism>
<protein>
    <submittedName>
        <fullName evidence="2">Uncharacterized protein</fullName>
    </submittedName>
</protein>
<dbReference type="EMBL" id="FORF01000021">
    <property type="protein sequence ID" value="SFJ47499.1"/>
    <property type="molecule type" value="Genomic_DNA"/>
</dbReference>
<evidence type="ECO:0000256" key="1">
    <source>
        <dbReference type="SAM" id="MobiDB-lite"/>
    </source>
</evidence>
<keyword evidence="3" id="KW-1185">Reference proteome</keyword>